<accession>A0ABT2D112</accession>
<keyword evidence="1" id="KW-0732">Signal</keyword>
<name>A0ABT2D112_9BURK</name>
<feature type="chain" id="PRO_5045131215" evidence="1">
    <location>
        <begin position="22"/>
        <end position="397"/>
    </location>
</feature>
<evidence type="ECO:0000313" key="3">
    <source>
        <dbReference type="Proteomes" id="UP001204621"/>
    </source>
</evidence>
<evidence type="ECO:0000256" key="1">
    <source>
        <dbReference type="SAM" id="SignalP"/>
    </source>
</evidence>
<sequence length="397" mass="44440">MQTSKTLALLIGALFALPALAQQDEGFHPYAGIGWGHDDNLLRVPDNLPGFDNTRSDSWKQGVAGFYYDHTWSRQRVLLQTRLARVDYDHFKQLNYTGKNLEGTWYWQLGNHLSGKLGTLFDETLAPYTDFYSDQRNLRTRRRNFFEGAWRFHPSWQAKTAFAKDSWTYELNSQRFNNRTEYASELEGDYVPANGSTIGLVYRHLNGRYPNGYPFGFLIVNNDYKQDELKARIDWLLTGTTTLQGLVGYARRDQPSFGGTTSGANGRVSLLYTPRGKVTYTASVWQDFAPLESTVVSTTLNKGVSLGATWSASAKIKVDALATYERRSYDVRAGSALQGASNLRDALRTASLNAVWQVTRKVEVSTGVVHQSRSGSAVLGLGAFKSNMVTLNASLVF</sequence>
<organism evidence="2 3">
    <name type="scientific">Massilia terrae</name>
    <dbReference type="NCBI Taxonomy" id="1811224"/>
    <lineage>
        <taxon>Bacteria</taxon>
        <taxon>Pseudomonadati</taxon>
        <taxon>Pseudomonadota</taxon>
        <taxon>Betaproteobacteria</taxon>
        <taxon>Burkholderiales</taxon>
        <taxon>Oxalobacteraceae</taxon>
        <taxon>Telluria group</taxon>
        <taxon>Massilia</taxon>
    </lineage>
</organism>
<keyword evidence="3" id="KW-1185">Reference proteome</keyword>
<reference evidence="2 3" key="1">
    <citation type="submission" date="2022-08" db="EMBL/GenBank/DDBJ databases">
        <title>Reclassification of Massilia species as members of the genera Telluria, Duganella, Pseudoduganella, Mokoshia gen. nov. and Zemynaea gen. nov. using orthogonal and non-orthogonal genome-based approaches.</title>
        <authorList>
            <person name="Bowman J.P."/>
        </authorList>
    </citation>
    <scope>NUCLEOTIDE SEQUENCE [LARGE SCALE GENOMIC DNA]</scope>
    <source>
        <strain evidence="2 3">JCM 31606</strain>
    </source>
</reference>
<dbReference type="Proteomes" id="UP001204621">
    <property type="component" value="Unassembled WGS sequence"/>
</dbReference>
<dbReference type="NCBIfam" id="TIGR03014">
    <property type="entry name" value="EpsL"/>
    <property type="match status" value="1"/>
</dbReference>
<feature type="signal peptide" evidence="1">
    <location>
        <begin position="1"/>
        <end position="21"/>
    </location>
</feature>
<dbReference type="EMBL" id="JANUGU010000004">
    <property type="protein sequence ID" value="MCS0659048.1"/>
    <property type="molecule type" value="Genomic_DNA"/>
</dbReference>
<evidence type="ECO:0000313" key="2">
    <source>
        <dbReference type="EMBL" id="MCS0659048.1"/>
    </source>
</evidence>
<dbReference type="SUPFAM" id="SSF56935">
    <property type="entry name" value="Porins"/>
    <property type="match status" value="1"/>
</dbReference>
<dbReference type="InterPro" id="IPR017465">
    <property type="entry name" value="EpsL_proteobac"/>
</dbReference>
<comment type="caution">
    <text evidence="2">The sequence shown here is derived from an EMBL/GenBank/DDBJ whole genome shotgun (WGS) entry which is preliminary data.</text>
</comment>
<dbReference type="RefSeq" id="WP_258812241.1">
    <property type="nucleotide sequence ID" value="NZ_JANUGU010000004.1"/>
</dbReference>
<proteinExistence type="predicted"/>
<protein>
    <submittedName>
        <fullName evidence="2">Exopolysaccharide biosynthesis protein EpsL</fullName>
    </submittedName>
</protein>
<gene>
    <name evidence="2" type="ORF">NX778_13340</name>
</gene>